<gene>
    <name evidence="2" type="ORF">FN846DRAFT_997517</name>
</gene>
<evidence type="ECO:0000256" key="1">
    <source>
        <dbReference type="SAM" id="Phobius"/>
    </source>
</evidence>
<dbReference type="AlphaFoldDB" id="A0A5J5EJ38"/>
<keyword evidence="1" id="KW-0812">Transmembrane</keyword>
<dbReference type="Proteomes" id="UP000326924">
    <property type="component" value="Unassembled WGS sequence"/>
</dbReference>
<dbReference type="InParanoid" id="A0A5J5EJ38"/>
<keyword evidence="3" id="KW-1185">Reference proteome</keyword>
<protein>
    <submittedName>
        <fullName evidence="2">Uncharacterized protein</fullName>
    </submittedName>
</protein>
<reference evidence="2 3" key="1">
    <citation type="submission" date="2019-09" db="EMBL/GenBank/DDBJ databases">
        <title>Draft genome of the ectomycorrhizal ascomycete Sphaerosporella brunnea.</title>
        <authorList>
            <consortium name="DOE Joint Genome Institute"/>
            <person name="Benucci G.M."/>
            <person name="Marozzi G."/>
            <person name="Antonielli L."/>
            <person name="Sanchez S."/>
            <person name="Marco P."/>
            <person name="Wang X."/>
            <person name="Falini L.B."/>
            <person name="Barry K."/>
            <person name="Haridas S."/>
            <person name="Lipzen A."/>
            <person name="Labutti K."/>
            <person name="Grigoriev I.V."/>
            <person name="Murat C."/>
            <person name="Martin F."/>
            <person name="Albertini E."/>
            <person name="Donnini D."/>
            <person name="Bonito G."/>
        </authorList>
    </citation>
    <scope>NUCLEOTIDE SEQUENCE [LARGE SCALE GENOMIC DNA]</scope>
    <source>
        <strain evidence="2 3">Sb_GMNB300</strain>
    </source>
</reference>
<proteinExistence type="predicted"/>
<evidence type="ECO:0000313" key="3">
    <source>
        <dbReference type="Proteomes" id="UP000326924"/>
    </source>
</evidence>
<evidence type="ECO:0000313" key="2">
    <source>
        <dbReference type="EMBL" id="KAA8895201.1"/>
    </source>
</evidence>
<keyword evidence="1" id="KW-0472">Membrane</keyword>
<organism evidence="2 3">
    <name type="scientific">Sphaerosporella brunnea</name>
    <dbReference type="NCBI Taxonomy" id="1250544"/>
    <lineage>
        <taxon>Eukaryota</taxon>
        <taxon>Fungi</taxon>
        <taxon>Dikarya</taxon>
        <taxon>Ascomycota</taxon>
        <taxon>Pezizomycotina</taxon>
        <taxon>Pezizomycetes</taxon>
        <taxon>Pezizales</taxon>
        <taxon>Pyronemataceae</taxon>
        <taxon>Sphaerosporella</taxon>
    </lineage>
</organism>
<feature type="transmembrane region" description="Helical" evidence="1">
    <location>
        <begin position="228"/>
        <end position="248"/>
    </location>
</feature>
<dbReference type="EMBL" id="VXIS01000282">
    <property type="protein sequence ID" value="KAA8895201.1"/>
    <property type="molecule type" value="Genomic_DNA"/>
</dbReference>
<accession>A0A5J5EJ38</accession>
<keyword evidence="1" id="KW-1133">Transmembrane helix</keyword>
<sequence>MATTPATTPANGNEALLPAPPTLAQVRLFTQDEVIEYLDCSGIFEGLRPSFRDHFAAQSIKGRHLVMRCYKADFLAPSLGLNVSEDIAELVKGLYAAAAHPLPDAAVLVPLRLSFLSFPFHLRGLLMLRKDLIPNSTAGASLTWEAVPSRLFQLRASGHASPVRIVENLRQQTSLDRNSLSGPLSLRILHQRICLSRCPAVLRSGGGDGLRVAGVAGLVAFEHGGFDVAMNGFLAGVAGVVLAGVMIVR</sequence>
<comment type="caution">
    <text evidence="2">The sequence shown here is derived from an EMBL/GenBank/DDBJ whole genome shotgun (WGS) entry which is preliminary data.</text>
</comment>
<name>A0A5J5EJ38_9PEZI</name>